<dbReference type="EMBL" id="DYWQ01000024">
    <property type="protein sequence ID" value="HJF44476.1"/>
    <property type="molecule type" value="Genomic_DNA"/>
</dbReference>
<accession>A0A921GEF1</accession>
<reference evidence="1" key="1">
    <citation type="journal article" date="2021" name="PeerJ">
        <title>Extensive microbial diversity within the chicken gut microbiome revealed by metagenomics and culture.</title>
        <authorList>
            <person name="Gilroy R."/>
            <person name="Ravi A."/>
            <person name="Getino M."/>
            <person name="Pursley I."/>
            <person name="Horton D.L."/>
            <person name="Alikhan N.F."/>
            <person name="Baker D."/>
            <person name="Gharbi K."/>
            <person name="Hall N."/>
            <person name="Watson M."/>
            <person name="Adriaenssens E.M."/>
            <person name="Foster-Nyarko E."/>
            <person name="Jarju S."/>
            <person name="Secka A."/>
            <person name="Antonio M."/>
            <person name="Oren A."/>
            <person name="Chaudhuri R.R."/>
            <person name="La Ragione R."/>
            <person name="Hildebrand F."/>
            <person name="Pallen M.J."/>
        </authorList>
    </citation>
    <scope>NUCLEOTIDE SEQUENCE</scope>
    <source>
        <strain evidence="1">CHK124-7917</strain>
    </source>
</reference>
<name>A0A921GEF1_9ACTN</name>
<proteinExistence type="predicted"/>
<reference evidence="1" key="2">
    <citation type="submission" date="2021-09" db="EMBL/GenBank/DDBJ databases">
        <authorList>
            <person name="Gilroy R."/>
        </authorList>
    </citation>
    <scope>NUCLEOTIDE SEQUENCE</scope>
    <source>
        <strain evidence="1">CHK124-7917</strain>
    </source>
</reference>
<comment type="caution">
    <text evidence="1">The sequence shown here is derived from an EMBL/GenBank/DDBJ whole genome shotgun (WGS) entry which is preliminary data.</text>
</comment>
<evidence type="ECO:0000313" key="2">
    <source>
        <dbReference type="Proteomes" id="UP000697330"/>
    </source>
</evidence>
<protein>
    <submittedName>
        <fullName evidence="1">Uncharacterized protein</fullName>
    </submittedName>
</protein>
<dbReference type="Proteomes" id="UP000697330">
    <property type="component" value="Unassembled WGS sequence"/>
</dbReference>
<evidence type="ECO:0000313" key="1">
    <source>
        <dbReference type="EMBL" id="HJF44476.1"/>
    </source>
</evidence>
<gene>
    <name evidence="1" type="ORF">K8U72_01620</name>
</gene>
<organism evidence="1 2">
    <name type="scientific">Thermophilibacter provencensis</name>
    <dbReference type="NCBI Taxonomy" id="1852386"/>
    <lineage>
        <taxon>Bacteria</taxon>
        <taxon>Bacillati</taxon>
        <taxon>Actinomycetota</taxon>
        <taxon>Coriobacteriia</taxon>
        <taxon>Coriobacteriales</taxon>
        <taxon>Atopobiaceae</taxon>
        <taxon>Thermophilibacter</taxon>
    </lineage>
</organism>
<dbReference type="AlphaFoldDB" id="A0A921GEF1"/>
<dbReference type="RefSeq" id="WP_273447859.1">
    <property type="nucleotide sequence ID" value="NZ_CALUGK010000018.1"/>
</dbReference>
<sequence length="81" mass="9062">MGELTTDIERCLSDCACDVATADRARCCCEAGRVRETKRVLLDERARLVEKMRASQRGIDAIDHLLARVSSEMPAQRGERP</sequence>